<dbReference type="PANTHER" id="PTHR33802:SF1">
    <property type="entry name" value="XK-RELATED PROTEIN"/>
    <property type="match status" value="1"/>
</dbReference>
<feature type="transmembrane region" description="Helical" evidence="1">
    <location>
        <begin position="186"/>
        <end position="204"/>
    </location>
</feature>
<name>A0AAD9IVE6_9ANNE</name>
<dbReference type="Proteomes" id="UP001208570">
    <property type="component" value="Unassembled WGS sequence"/>
</dbReference>
<dbReference type="AlphaFoldDB" id="A0AAD9IVE6"/>
<accession>A0AAD9IVE6</accession>
<keyword evidence="1" id="KW-0472">Membrane</keyword>
<sequence>MADHRPVHILIILLSFLSMVATIIFHYAATFTIRELLQIPKSWYKSNATTLYQTYKLPITPSYWTSYIWVAIFVFQVMWLGYALTLMCRTTSDKRVYLYDQGFMPIWLLVFFLLALVCHMAGVFSYDRNQQIATTFMYVLTAASLVACLVVSYVYLYRHGGELLRDDLELDVTLTRALVQNGLSMYMAWSGFNFALSLAVNLVFDNGLKPKDASTIALGLLVFFIVLYAVLDIVVRSKYMCYTFSAYLVGMAGLIGILTENYEAWERNTIMTCIVLAITLLAFGIKVAFTMWRWRTCPEPIMCSEEMKKAMANKPVVPPTPTSEQMLYPWYQPQPVYYMLPPPEMPYQQSPVIYTSPPQPMADVQTLALSPTENQVQVLNQIPSQQPVYQTIPAGGWTGWVS</sequence>
<feature type="transmembrane region" description="Helical" evidence="1">
    <location>
        <begin position="66"/>
        <end position="85"/>
    </location>
</feature>
<evidence type="ECO:0000313" key="3">
    <source>
        <dbReference type="Proteomes" id="UP001208570"/>
    </source>
</evidence>
<dbReference type="EMBL" id="JAODUP010001169">
    <property type="protein sequence ID" value="KAK2141073.1"/>
    <property type="molecule type" value="Genomic_DNA"/>
</dbReference>
<reference evidence="2" key="1">
    <citation type="journal article" date="2023" name="Mol. Biol. Evol.">
        <title>Third-Generation Sequencing Reveals the Adaptive Role of the Epigenome in Three Deep-Sea Polychaetes.</title>
        <authorList>
            <person name="Perez M."/>
            <person name="Aroh O."/>
            <person name="Sun Y."/>
            <person name="Lan Y."/>
            <person name="Juniper S.K."/>
            <person name="Young C.R."/>
            <person name="Angers B."/>
            <person name="Qian P.Y."/>
        </authorList>
    </citation>
    <scope>NUCLEOTIDE SEQUENCE</scope>
    <source>
        <strain evidence="2">P08H-3</strain>
    </source>
</reference>
<evidence type="ECO:0000313" key="2">
    <source>
        <dbReference type="EMBL" id="KAK2141073.1"/>
    </source>
</evidence>
<feature type="transmembrane region" description="Helical" evidence="1">
    <location>
        <begin position="106"/>
        <end position="126"/>
    </location>
</feature>
<feature type="transmembrane region" description="Helical" evidence="1">
    <location>
        <begin position="7"/>
        <end position="28"/>
    </location>
</feature>
<evidence type="ECO:0000256" key="1">
    <source>
        <dbReference type="SAM" id="Phobius"/>
    </source>
</evidence>
<keyword evidence="1" id="KW-0812">Transmembrane</keyword>
<organism evidence="2 3">
    <name type="scientific">Paralvinella palmiformis</name>
    <dbReference type="NCBI Taxonomy" id="53620"/>
    <lineage>
        <taxon>Eukaryota</taxon>
        <taxon>Metazoa</taxon>
        <taxon>Spiralia</taxon>
        <taxon>Lophotrochozoa</taxon>
        <taxon>Annelida</taxon>
        <taxon>Polychaeta</taxon>
        <taxon>Sedentaria</taxon>
        <taxon>Canalipalpata</taxon>
        <taxon>Terebellida</taxon>
        <taxon>Terebelliformia</taxon>
        <taxon>Alvinellidae</taxon>
        <taxon>Paralvinella</taxon>
    </lineage>
</organism>
<gene>
    <name evidence="2" type="ORF">LSH36_1169g00007</name>
</gene>
<protein>
    <submittedName>
        <fullName evidence="2">Uncharacterized protein</fullName>
    </submittedName>
</protein>
<feature type="transmembrane region" description="Helical" evidence="1">
    <location>
        <begin position="269"/>
        <end position="289"/>
    </location>
</feature>
<feature type="transmembrane region" description="Helical" evidence="1">
    <location>
        <begin position="239"/>
        <end position="257"/>
    </location>
</feature>
<comment type="caution">
    <text evidence="2">The sequence shown here is derived from an EMBL/GenBank/DDBJ whole genome shotgun (WGS) entry which is preliminary data.</text>
</comment>
<feature type="transmembrane region" description="Helical" evidence="1">
    <location>
        <begin position="132"/>
        <end position="156"/>
    </location>
</feature>
<feature type="transmembrane region" description="Helical" evidence="1">
    <location>
        <begin position="216"/>
        <end position="234"/>
    </location>
</feature>
<keyword evidence="1" id="KW-1133">Transmembrane helix</keyword>
<keyword evidence="3" id="KW-1185">Reference proteome</keyword>
<proteinExistence type="predicted"/>
<dbReference type="PANTHER" id="PTHR33802">
    <property type="entry name" value="SI:CH211-161H7.5-RELATED"/>
    <property type="match status" value="1"/>
</dbReference>